<evidence type="ECO:0000256" key="4">
    <source>
        <dbReference type="ARBA" id="ARBA00023136"/>
    </source>
</evidence>
<keyword evidence="7" id="KW-1185">Reference proteome</keyword>
<dbReference type="EMBL" id="JMTM01000065">
    <property type="protein sequence ID" value="OAZ03253.1"/>
    <property type="molecule type" value="Genomic_DNA"/>
</dbReference>
<name>A0A199XNE4_9FLAO</name>
<keyword evidence="2 5" id="KW-0812">Transmembrane</keyword>
<evidence type="ECO:0000256" key="5">
    <source>
        <dbReference type="SAM" id="Phobius"/>
    </source>
</evidence>
<gene>
    <name evidence="6" type="ORF">FLB_24990</name>
</gene>
<dbReference type="InterPro" id="IPR032808">
    <property type="entry name" value="DoxX"/>
</dbReference>
<keyword evidence="3 5" id="KW-1133">Transmembrane helix</keyword>
<protein>
    <recommendedName>
        <fullName evidence="8">DoxX-like family protein</fullName>
    </recommendedName>
</protein>
<proteinExistence type="predicted"/>
<feature type="transmembrane region" description="Helical" evidence="5">
    <location>
        <begin position="69"/>
        <end position="90"/>
    </location>
</feature>
<dbReference type="OrthoDB" id="8161897at2"/>
<accession>A0A199XNE4</accession>
<evidence type="ECO:0000256" key="3">
    <source>
        <dbReference type="ARBA" id="ARBA00022989"/>
    </source>
</evidence>
<evidence type="ECO:0000256" key="1">
    <source>
        <dbReference type="ARBA" id="ARBA00004141"/>
    </source>
</evidence>
<feature type="transmembrane region" description="Helical" evidence="5">
    <location>
        <begin position="44"/>
        <end position="62"/>
    </location>
</feature>
<sequence length="129" mass="14043">MKATILPWILRLIAAAILIQTLFFKFTAAPESVYIFTTLGMEPFGRIGSGVAELIAAILLLIPRTTLLGAFLSCGVMLGAIASHVLILGYEVQNDGGTLFILALITFICSAALVFIYKNQIFNLLKFKF</sequence>
<keyword evidence="4 5" id="KW-0472">Membrane</keyword>
<feature type="transmembrane region" description="Helical" evidence="5">
    <location>
        <begin position="96"/>
        <end position="117"/>
    </location>
</feature>
<comment type="caution">
    <text evidence="6">The sequence shown here is derived from an EMBL/GenBank/DDBJ whole genome shotgun (WGS) entry which is preliminary data.</text>
</comment>
<dbReference type="AlphaFoldDB" id="A0A199XNE4"/>
<reference evidence="6 7" key="1">
    <citation type="submission" date="2016-06" db="EMBL/GenBank/DDBJ databases">
        <title>Draft genome sequence of Flavobacterium succinicans strain DD5b.</title>
        <authorList>
            <person name="Poehlein A."/>
            <person name="Daniel R."/>
            <person name="Simeonova D.D."/>
        </authorList>
    </citation>
    <scope>NUCLEOTIDE SEQUENCE [LARGE SCALE GENOMIC DNA]</scope>
    <source>
        <strain evidence="6 7">DD5b</strain>
    </source>
</reference>
<evidence type="ECO:0008006" key="8">
    <source>
        <dbReference type="Google" id="ProtNLM"/>
    </source>
</evidence>
<evidence type="ECO:0000313" key="7">
    <source>
        <dbReference type="Proteomes" id="UP000093807"/>
    </source>
</evidence>
<organism evidence="6 7">
    <name type="scientific">Flavobacterium succinicans</name>
    <dbReference type="NCBI Taxonomy" id="29536"/>
    <lineage>
        <taxon>Bacteria</taxon>
        <taxon>Pseudomonadati</taxon>
        <taxon>Bacteroidota</taxon>
        <taxon>Flavobacteriia</taxon>
        <taxon>Flavobacteriales</taxon>
        <taxon>Flavobacteriaceae</taxon>
        <taxon>Flavobacterium</taxon>
    </lineage>
</organism>
<evidence type="ECO:0000313" key="6">
    <source>
        <dbReference type="EMBL" id="OAZ03253.1"/>
    </source>
</evidence>
<evidence type="ECO:0000256" key="2">
    <source>
        <dbReference type="ARBA" id="ARBA00022692"/>
    </source>
</evidence>
<dbReference type="Pfam" id="PF13564">
    <property type="entry name" value="DoxX_2"/>
    <property type="match status" value="1"/>
</dbReference>
<dbReference type="RefSeq" id="WP_064716255.1">
    <property type="nucleotide sequence ID" value="NZ_JMTM01000065.1"/>
</dbReference>
<comment type="subcellular location">
    <subcellularLocation>
        <location evidence="1">Membrane</location>
        <topology evidence="1">Multi-pass membrane protein</topology>
    </subcellularLocation>
</comment>
<dbReference type="PATRIC" id="fig|29536.5.peg.2599"/>
<dbReference type="GO" id="GO:0016020">
    <property type="term" value="C:membrane"/>
    <property type="evidence" value="ECO:0007669"/>
    <property type="project" value="UniProtKB-SubCell"/>
</dbReference>
<dbReference type="Proteomes" id="UP000093807">
    <property type="component" value="Unassembled WGS sequence"/>
</dbReference>